<dbReference type="InterPro" id="IPR036291">
    <property type="entry name" value="NAD(P)-bd_dom_sf"/>
</dbReference>
<sequence length="276" mass="30774">MSRRRPKVSALAELPFIQGDYISDSLDSSLDDGRLEGFEYLVFCAGNDIKQFPWDGSVTMEEFFLRSNTEAIPAFFEIAKKVGIRRAAYLGSFYPQVSPHRIDEDPYVKSRHMADEAIRALSCNTFNVCSLNAPFILGHLPGLEIPHIQTLVRYAQGVMPDMPVFAPEGGTNHMTVQSVAEALQGGLERGESGKAYLIGDANMSWKEYFEEWFKRAGNEQQIEVRDEEHPLLPNMILYAGPGATVSYDPPAEETELLGYGRGRIPAMISEVIEVMG</sequence>
<gene>
    <name evidence="1" type="ORF">SAMN05216198_2591</name>
</gene>
<dbReference type="EMBL" id="LT629748">
    <property type="protein sequence ID" value="SDS71552.1"/>
    <property type="molecule type" value="Genomic_DNA"/>
</dbReference>
<protein>
    <recommendedName>
        <fullName evidence="3">Nucleoside-diphosphate-sugar epimerase</fullName>
    </recommendedName>
</protein>
<dbReference type="Proteomes" id="UP000243426">
    <property type="component" value="Chromosome I"/>
</dbReference>
<reference evidence="2" key="1">
    <citation type="submission" date="2016-10" db="EMBL/GenBank/DDBJ databases">
        <authorList>
            <person name="Varghese N."/>
            <person name="Submissions S."/>
        </authorList>
    </citation>
    <scope>NUCLEOTIDE SEQUENCE [LARGE SCALE GENOMIC DNA]</scope>
    <source>
        <strain evidence="2">2SM5</strain>
    </source>
</reference>
<name>A0A1H1UGB6_9GAMM</name>
<dbReference type="Gene3D" id="3.40.50.720">
    <property type="entry name" value="NAD(P)-binding Rossmann-like Domain"/>
    <property type="match status" value="1"/>
</dbReference>
<accession>A0A1H1UGB6</accession>
<dbReference type="SUPFAM" id="SSF51735">
    <property type="entry name" value="NAD(P)-binding Rossmann-fold domains"/>
    <property type="match status" value="1"/>
</dbReference>
<dbReference type="STRING" id="797277.SAMN05216198_2591"/>
<proteinExistence type="predicted"/>
<keyword evidence="2" id="KW-1185">Reference proteome</keyword>
<dbReference type="OrthoDB" id="5723970at2"/>
<dbReference type="AlphaFoldDB" id="A0A1H1UGB6"/>
<evidence type="ECO:0000313" key="2">
    <source>
        <dbReference type="Proteomes" id="UP000243426"/>
    </source>
</evidence>
<evidence type="ECO:0000313" key="1">
    <source>
        <dbReference type="EMBL" id="SDS71552.1"/>
    </source>
</evidence>
<dbReference type="RefSeq" id="WP_090273903.1">
    <property type="nucleotide sequence ID" value="NZ_LT629748.1"/>
</dbReference>
<organism evidence="1 2">
    <name type="scientific">Halopseudomonas litoralis</name>
    <dbReference type="NCBI Taxonomy" id="797277"/>
    <lineage>
        <taxon>Bacteria</taxon>
        <taxon>Pseudomonadati</taxon>
        <taxon>Pseudomonadota</taxon>
        <taxon>Gammaproteobacteria</taxon>
        <taxon>Pseudomonadales</taxon>
        <taxon>Pseudomonadaceae</taxon>
        <taxon>Halopseudomonas</taxon>
    </lineage>
</organism>
<evidence type="ECO:0008006" key="3">
    <source>
        <dbReference type="Google" id="ProtNLM"/>
    </source>
</evidence>